<organism evidence="1 2">
    <name type="scientific">Morella rubra</name>
    <name type="common">Chinese bayberry</name>
    <dbReference type="NCBI Taxonomy" id="262757"/>
    <lineage>
        <taxon>Eukaryota</taxon>
        <taxon>Viridiplantae</taxon>
        <taxon>Streptophyta</taxon>
        <taxon>Embryophyta</taxon>
        <taxon>Tracheophyta</taxon>
        <taxon>Spermatophyta</taxon>
        <taxon>Magnoliopsida</taxon>
        <taxon>eudicotyledons</taxon>
        <taxon>Gunneridae</taxon>
        <taxon>Pentapetalae</taxon>
        <taxon>rosids</taxon>
        <taxon>fabids</taxon>
        <taxon>Fagales</taxon>
        <taxon>Myricaceae</taxon>
        <taxon>Morella</taxon>
    </lineage>
</organism>
<keyword evidence="2" id="KW-1185">Reference proteome</keyword>
<comment type="caution">
    <text evidence="1">The sequence shown here is derived from an EMBL/GenBank/DDBJ whole genome shotgun (WGS) entry which is preliminary data.</text>
</comment>
<name>A0A6A1UZ66_9ROSI</name>
<dbReference type="EMBL" id="RXIC02000025">
    <property type="protein sequence ID" value="KAB1204947.1"/>
    <property type="molecule type" value="Genomic_DNA"/>
</dbReference>
<evidence type="ECO:0000313" key="1">
    <source>
        <dbReference type="EMBL" id="KAB1204947.1"/>
    </source>
</evidence>
<gene>
    <name evidence="1" type="ORF">CJ030_MR7G015219</name>
</gene>
<dbReference type="AlphaFoldDB" id="A0A6A1UZ66"/>
<accession>A0A6A1UZ66</accession>
<reference evidence="1 2" key="1">
    <citation type="journal article" date="2019" name="Plant Biotechnol. J.">
        <title>The red bayberry genome and genetic basis of sex determination.</title>
        <authorList>
            <person name="Jia H.M."/>
            <person name="Jia H.J."/>
            <person name="Cai Q.L."/>
            <person name="Wang Y."/>
            <person name="Zhao H.B."/>
            <person name="Yang W.F."/>
            <person name="Wang G.Y."/>
            <person name="Li Y.H."/>
            <person name="Zhan D.L."/>
            <person name="Shen Y.T."/>
            <person name="Niu Q.F."/>
            <person name="Chang L."/>
            <person name="Qiu J."/>
            <person name="Zhao L."/>
            <person name="Xie H.B."/>
            <person name="Fu W.Y."/>
            <person name="Jin J."/>
            <person name="Li X.W."/>
            <person name="Jiao Y."/>
            <person name="Zhou C.C."/>
            <person name="Tu T."/>
            <person name="Chai C.Y."/>
            <person name="Gao J.L."/>
            <person name="Fan L.J."/>
            <person name="van de Weg E."/>
            <person name="Wang J.Y."/>
            <person name="Gao Z.S."/>
        </authorList>
    </citation>
    <scope>NUCLEOTIDE SEQUENCE [LARGE SCALE GENOMIC DNA]</scope>
    <source>
        <tissue evidence="1">Leaves</tissue>
    </source>
</reference>
<sequence length="149" mass="16384">MLLLSLMPRRAYHGITSLTFLSGCSWTDYSPADRKRGVDLPIPADLKDALEFSGPHAGRPGISKASRCQALEIPECPVHEALEFLGPRIPGRPSARPWNFQHLTLATLWNSSSLCDQPDAREARTSALEIARFYPVISSELRESIGPAS</sequence>
<proteinExistence type="predicted"/>
<evidence type="ECO:0000313" key="2">
    <source>
        <dbReference type="Proteomes" id="UP000516437"/>
    </source>
</evidence>
<dbReference type="Proteomes" id="UP000516437">
    <property type="component" value="Chromosome 7"/>
</dbReference>
<protein>
    <submittedName>
        <fullName evidence="1">Uncharacterized protein</fullName>
    </submittedName>
</protein>